<gene>
    <name evidence="1" type="ORF">FHR19_000506</name>
</gene>
<evidence type="ECO:0000313" key="1">
    <source>
        <dbReference type="EMBL" id="MBB5697181.1"/>
    </source>
</evidence>
<reference evidence="1 2" key="1">
    <citation type="submission" date="2020-08" db="EMBL/GenBank/DDBJ databases">
        <title>Genomic Encyclopedia of Type Strains, Phase IV (KMG-IV): sequencing the most valuable type-strain genomes for metagenomic binning, comparative biology and taxonomic classification.</title>
        <authorList>
            <person name="Goeker M."/>
        </authorList>
    </citation>
    <scope>NUCLEOTIDE SEQUENCE [LARGE SCALE GENOMIC DNA]</scope>
    <source>
        <strain evidence="1 2">DSM 27244</strain>
    </source>
</reference>
<comment type="caution">
    <text evidence="1">The sequence shown here is derived from an EMBL/GenBank/DDBJ whole genome shotgun (WGS) entry which is preliminary data.</text>
</comment>
<accession>A0A7W9AMW0</accession>
<dbReference type="RefSeq" id="WP_246359260.1">
    <property type="nucleotide sequence ID" value="NZ_JACIJJ010000001.1"/>
</dbReference>
<sequence length="349" mass="35175">MSAPAGRPLRFLVAVLGGWTALRAAMLLPEAAQLGLVSAEAAPAGTAIASLPPRMLGEWPAVVPYLRPAPFDTTRVAARPAAPAAAIPGQSVTLALIARIGFGEPQRRARPTLSAPYVPLPAAPSGRLAPPARAFAAAPRLSGSGWLALRDGGGGASLGPGGQLGGSQGGIRLRYALGSARTLALSARLSSPTRGPGREAALGLEWRPRGAPVALIAEQRLGLDGTPGGPALLAVGGLAPRPIAAGFSLEGYAQAGGVLRGGRSEPFADGALRLAAPVANAGRDGEVTLGLGAWGGAQRDAQRLDMGPSAAIALPVGERRVRLTLDWRQRIAGRARPGSGLALTIGSDF</sequence>
<evidence type="ECO:0008006" key="3">
    <source>
        <dbReference type="Google" id="ProtNLM"/>
    </source>
</evidence>
<dbReference type="EMBL" id="JACIJJ010000001">
    <property type="protein sequence ID" value="MBB5697181.1"/>
    <property type="molecule type" value="Genomic_DNA"/>
</dbReference>
<organism evidence="1 2">
    <name type="scientific">Sphingomonas yantingensis</name>
    <dbReference type="NCBI Taxonomy" id="1241761"/>
    <lineage>
        <taxon>Bacteria</taxon>
        <taxon>Pseudomonadati</taxon>
        <taxon>Pseudomonadota</taxon>
        <taxon>Alphaproteobacteria</taxon>
        <taxon>Sphingomonadales</taxon>
        <taxon>Sphingomonadaceae</taxon>
        <taxon>Sphingomonas</taxon>
    </lineage>
</organism>
<name>A0A7W9AMW0_9SPHN</name>
<evidence type="ECO:0000313" key="2">
    <source>
        <dbReference type="Proteomes" id="UP000557739"/>
    </source>
</evidence>
<dbReference type="Proteomes" id="UP000557739">
    <property type="component" value="Unassembled WGS sequence"/>
</dbReference>
<dbReference type="AlphaFoldDB" id="A0A7W9AMW0"/>
<keyword evidence="2" id="KW-1185">Reference proteome</keyword>
<proteinExistence type="predicted"/>
<protein>
    <recommendedName>
        <fullName evidence="3">Haemolysin activator HlyB C-terminal domain-containing protein</fullName>
    </recommendedName>
</protein>